<sequence>MGYSARARARSAPPYWKLAAHAILVSGDLLLVCGLRNGLRDLREPSTRRYRSSGTFVAPISWAGFQQRPVARFPQGLGGAWLLAAHTAPAGCFIVGPGRQEASSFQCPTANPLSSCSTGATLLGVAG</sequence>
<evidence type="ECO:0000313" key="1">
    <source>
        <dbReference type="EMBL" id="KAF6081698.1"/>
    </source>
</evidence>
<organism evidence="1 2">
    <name type="scientific">Phyllostomus discolor</name>
    <name type="common">pale spear-nosed bat</name>
    <dbReference type="NCBI Taxonomy" id="89673"/>
    <lineage>
        <taxon>Eukaryota</taxon>
        <taxon>Metazoa</taxon>
        <taxon>Chordata</taxon>
        <taxon>Craniata</taxon>
        <taxon>Vertebrata</taxon>
        <taxon>Euteleostomi</taxon>
        <taxon>Mammalia</taxon>
        <taxon>Eutheria</taxon>
        <taxon>Laurasiatheria</taxon>
        <taxon>Chiroptera</taxon>
        <taxon>Yangochiroptera</taxon>
        <taxon>Phyllostomidae</taxon>
        <taxon>Phyllostominae</taxon>
        <taxon>Phyllostomus</taxon>
    </lineage>
</organism>
<dbReference type="EMBL" id="JABVXQ010000013">
    <property type="protein sequence ID" value="KAF6081698.1"/>
    <property type="molecule type" value="Genomic_DNA"/>
</dbReference>
<dbReference type="Proteomes" id="UP000664940">
    <property type="component" value="Unassembled WGS sequence"/>
</dbReference>
<reference evidence="1 2" key="1">
    <citation type="journal article" date="2020" name="Nature">
        <title>Six reference-quality genomes reveal evolution of bat adaptations.</title>
        <authorList>
            <person name="Jebb D."/>
            <person name="Huang Z."/>
            <person name="Pippel M."/>
            <person name="Hughes G.M."/>
            <person name="Lavrichenko K."/>
            <person name="Devanna P."/>
            <person name="Winkler S."/>
            <person name="Jermiin L.S."/>
            <person name="Skirmuntt E.C."/>
            <person name="Katzourakis A."/>
            <person name="Burkitt-Gray L."/>
            <person name="Ray D.A."/>
            <person name="Sullivan K.A.M."/>
            <person name="Roscito J.G."/>
            <person name="Kirilenko B.M."/>
            <person name="Davalos L.M."/>
            <person name="Corthals A.P."/>
            <person name="Power M.L."/>
            <person name="Jones G."/>
            <person name="Ransome R.D."/>
            <person name="Dechmann D.K.N."/>
            <person name="Locatelli A.G."/>
            <person name="Puechmaille S.J."/>
            <person name="Fedrigo O."/>
            <person name="Jarvis E.D."/>
            <person name="Hiller M."/>
            <person name="Vernes S.C."/>
            <person name="Myers E.W."/>
            <person name="Teeling E.C."/>
        </authorList>
    </citation>
    <scope>NUCLEOTIDE SEQUENCE [LARGE SCALE GENOMIC DNA]</scope>
    <source>
        <strain evidence="1">Bat1K_MPI-CBG_1</strain>
    </source>
</reference>
<protein>
    <submittedName>
        <fullName evidence="1">Uncharacterized protein</fullName>
    </submittedName>
</protein>
<evidence type="ECO:0000313" key="2">
    <source>
        <dbReference type="Proteomes" id="UP000664940"/>
    </source>
</evidence>
<name>A0A833YW51_9CHIR</name>
<proteinExistence type="predicted"/>
<accession>A0A833YW51</accession>
<gene>
    <name evidence="1" type="ORF">HJG60_008721</name>
</gene>
<comment type="caution">
    <text evidence="1">The sequence shown here is derived from an EMBL/GenBank/DDBJ whole genome shotgun (WGS) entry which is preliminary data.</text>
</comment>
<dbReference type="AlphaFoldDB" id="A0A833YW51"/>